<dbReference type="GO" id="GO:0071770">
    <property type="term" value="P:DIM/DIP cell wall layer assembly"/>
    <property type="evidence" value="ECO:0007669"/>
    <property type="project" value="TreeGrafter"/>
</dbReference>
<sequence length="466" mass="50401">MAGRAVAAVTPVHDVELSASAFPYLEDHEVADAVVFPGCGCLDAALAAFAEDDPCVVEDVVFHRPLVLPSSSVTTLRVGYDPDRRHVTMHSRANPDDATWTLHTELRRAHVANARIPLRRPAAPDALVDGLPNLIHEEIYSRLTAAGLHYGPSFQVVDRVWGRTDTREIFAELRLDTVEREGHRLHPARLDGALQAVIVGAHMFGEETDLGTYVPPHVESFQFFRSPAGRLWVHGRGKEFTKPGMVECDLTLVTDNGKVVAEIRGLRATRLSEAAEQVPKLVYRHSWEAQPLEQEADGQGRWVVVGSSATATGLADALSALGGEVVRTAVADRNWIETVVSVTADDGVCRGVIYVDEISAITSPLCSPAANPLQLVQGLAGASGRLFLVTTGAQSVSANDPTTSPSGAAVWGFGRIVPAELPELRCRLIDLAPGGLDDKLLDALLKLYSRGMTIRDIAQRRYLSWS</sequence>
<proteinExistence type="predicted"/>
<dbReference type="Pfam" id="PF14765">
    <property type="entry name" value="PS-DH"/>
    <property type="match status" value="1"/>
</dbReference>
<dbReference type="InterPro" id="IPR049551">
    <property type="entry name" value="PKS_DH_C"/>
</dbReference>
<feature type="region of interest" description="C-terminal hotdog fold" evidence="3">
    <location>
        <begin position="131"/>
        <end position="277"/>
    </location>
</feature>
<dbReference type="GO" id="GO:0005737">
    <property type="term" value="C:cytoplasm"/>
    <property type="evidence" value="ECO:0007669"/>
    <property type="project" value="TreeGrafter"/>
</dbReference>
<keyword evidence="2" id="KW-0597">Phosphoprotein</keyword>
<evidence type="ECO:0000259" key="4">
    <source>
        <dbReference type="PROSITE" id="PS52019"/>
    </source>
</evidence>
<accession>A0A2P2FF49</accession>
<dbReference type="Gene3D" id="3.10.129.110">
    <property type="entry name" value="Polyketide synthase dehydratase"/>
    <property type="match status" value="1"/>
</dbReference>
<keyword evidence="6" id="KW-1185">Reference proteome</keyword>
<dbReference type="AlphaFoldDB" id="A0A2P2FF49"/>
<dbReference type="RefSeq" id="WP_241784212.1">
    <property type="nucleotide sequence ID" value="NZ_JFBM01000075.1"/>
</dbReference>
<feature type="region of interest" description="N-terminal hotdog fold" evidence="3">
    <location>
        <begin position="1"/>
        <end position="115"/>
    </location>
</feature>
<gene>
    <name evidence="5" type="ORF">BB31_42035</name>
</gene>
<evidence type="ECO:0000256" key="3">
    <source>
        <dbReference type="PROSITE-ProRule" id="PRU01363"/>
    </source>
</evidence>
<name>A0A2P2FF49_AMYLU</name>
<keyword evidence="1" id="KW-0596">Phosphopantetheine</keyword>
<dbReference type="InterPro" id="IPR042104">
    <property type="entry name" value="PKS_dehydratase_sf"/>
</dbReference>
<dbReference type="PANTHER" id="PTHR43775:SF37">
    <property type="entry name" value="SI:DKEY-61P9.11"/>
    <property type="match status" value="1"/>
</dbReference>
<dbReference type="PANTHER" id="PTHR43775">
    <property type="entry name" value="FATTY ACID SYNTHASE"/>
    <property type="match status" value="1"/>
</dbReference>
<dbReference type="GO" id="GO:0005886">
    <property type="term" value="C:plasma membrane"/>
    <property type="evidence" value="ECO:0007669"/>
    <property type="project" value="TreeGrafter"/>
</dbReference>
<dbReference type="Proteomes" id="UP000256220">
    <property type="component" value="Unassembled WGS sequence"/>
</dbReference>
<feature type="active site" description="Proton donor; for dehydratase activity" evidence="3">
    <location>
        <position position="191"/>
    </location>
</feature>
<comment type="caution">
    <text evidence="5">The sequence shown here is derived from an EMBL/GenBank/DDBJ whole genome shotgun (WGS) entry which is preliminary data.</text>
</comment>
<reference evidence="5 6" key="1">
    <citation type="journal article" date="2014" name="Genome Announc.">
        <title>Draft Genome Sequence of Amycolatopsis lurida NRRL 2430, Producer of the Glycopeptide Family Antibiotic Ristocetin.</title>
        <authorList>
            <person name="Kwun M.J."/>
            <person name="Hong H.J."/>
        </authorList>
    </citation>
    <scope>NUCLEOTIDE SEQUENCE [LARGE SCALE GENOMIC DNA]</scope>
    <source>
        <strain evidence="5 6">NRRL 2430</strain>
    </source>
</reference>
<dbReference type="InterPro" id="IPR049900">
    <property type="entry name" value="PKS_mFAS_DH"/>
</dbReference>
<dbReference type="SUPFAM" id="SSF51735">
    <property type="entry name" value="NAD(P)-binding Rossmann-fold domains"/>
    <property type="match status" value="1"/>
</dbReference>
<dbReference type="EMBL" id="JFBM01000075">
    <property type="protein sequence ID" value="KFU75343.1"/>
    <property type="molecule type" value="Genomic_DNA"/>
</dbReference>
<evidence type="ECO:0000313" key="6">
    <source>
        <dbReference type="Proteomes" id="UP000256220"/>
    </source>
</evidence>
<organism evidence="5 6">
    <name type="scientific">Amycolatopsis lurida NRRL 2430</name>
    <dbReference type="NCBI Taxonomy" id="1460371"/>
    <lineage>
        <taxon>Bacteria</taxon>
        <taxon>Bacillati</taxon>
        <taxon>Actinomycetota</taxon>
        <taxon>Actinomycetes</taxon>
        <taxon>Pseudonocardiales</taxon>
        <taxon>Pseudonocardiaceae</taxon>
        <taxon>Amycolatopsis</taxon>
    </lineage>
</organism>
<evidence type="ECO:0000313" key="5">
    <source>
        <dbReference type="EMBL" id="KFU75343.1"/>
    </source>
</evidence>
<dbReference type="InterPro" id="IPR036291">
    <property type="entry name" value="NAD(P)-bd_dom_sf"/>
</dbReference>
<dbReference type="GO" id="GO:0006633">
    <property type="term" value="P:fatty acid biosynthetic process"/>
    <property type="evidence" value="ECO:0007669"/>
    <property type="project" value="TreeGrafter"/>
</dbReference>
<evidence type="ECO:0000256" key="2">
    <source>
        <dbReference type="ARBA" id="ARBA00022553"/>
    </source>
</evidence>
<dbReference type="PROSITE" id="PS52019">
    <property type="entry name" value="PKS_MFAS_DH"/>
    <property type="match status" value="1"/>
</dbReference>
<protein>
    <recommendedName>
        <fullName evidence="4">PKS/mFAS DH domain-containing protein</fullName>
    </recommendedName>
</protein>
<feature type="domain" description="PKS/mFAS DH" evidence="4">
    <location>
        <begin position="1"/>
        <end position="277"/>
    </location>
</feature>
<dbReference type="GO" id="GO:0004312">
    <property type="term" value="F:fatty acid synthase activity"/>
    <property type="evidence" value="ECO:0007669"/>
    <property type="project" value="TreeGrafter"/>
</dbReference>
<dbReference type="SMART" id="SM00826">
    <property type="entry name" value="PKS_DH"/>
    <property type="match status" value="1"/>
</dbReference>
<dbReference type="InterPro" id="IPR020807">
    <property type="entry name" value="PKS_DH"/>
</dbReference>
<evidence type="ECO:0000256" key="1">
    <source>
        <dbReference type="ARBA" id="ARBA00022450"/>
    </source>
</evidence>
<dbReference type="Gene3D" id="3.40.50.720">
    <property type="entry name" value="NAD(P)-binding Rossmann-like Domain"/>
    <property type="match status" value="1"/>
</dbReference>
<dbReference type="InterPro" id="IPR049552">
    <property type="entry name" value="PKS_DH_N"/>
</dbReference>
<dbReference type="InterPro" id="IPR050091">
    <property type="entry name" value="PKS_NRPS_Biosynth_Enz"/>
</dbReference>
<dbReference type="Pfam" id="PF21089">
    <property type="entry name" value="PKS_DH_N"/>
    <property type="match status" value="1"/>
</dbReference>
<feature type="active site" description="Proton acceptor; for dehydratase activity" evidence="3">
    <location>
        <position position="28"/>
    </location>
</feature>